<evidence type="ECO:0000256" key="1">
    <source>
        <dbReference type="SAM" id="MobiDB-lite"/>
    </source>
</evidence>
<evidence type="ECO:0000313" key="3">
    <source>
        <dbReference type="Proteomes" id="UP001303760"/>
    </source>
</evidence>
<name>A0AAN7CHC2_9PEZI</name>
<protein>
    <submittedName>
        <fullName evidence="2">Uncharacterized protein</fullName>
    </submittedName>
</protein>
<dbReference type="Proteomes" id="UP001303760">
    <property type="component" value="Unassembled WGS sequence"/>
</dbReference>
<dbReference type="EMBL" id="MU860024">
    <property type="protein sequence ID" value="KAK4241302.1"/>
    <property type="molecule type" value="Genomic_DNA"/>
</dbReference>
<dbReference type="AlphaFoldDB" id="A0AAN7CHC2"/>
<gene>
    <name evidence="2" type="ORF">C8A03DRAFT_12407</name>
</gene>
<feature type="region of interest" description="Disordered" evidence="1">
    <location>
        <begin position="294"/>
        <end position="326"/>
    </location>
</feature>
<comment type="caution">
    <text evidence="2">The sequence shown here is derived from an EMBL/GenBank/DDBJ whole genome shotgun (WGS) entry which is preliminary data.</text>
</comment>
<reference evidence="2" key="1">
    <citation type="journal article" date="2023" name="Mol. Phylogenet. Evol.">
        <title>Genome-scale phylogeny and comparative genomics of the fungal order Sordariales.</title>
        <authorList>
            <person name="Hensen N."/>
            <person name="Bonometti L."/>
            <person name="Westerberg I."/>
            <person name="Brannstrom I.O."/>
            <person name="Guillou S."/>
            <person name="Cros-Aarteil S."/>
            <person name="Calhoun S."/>
            <person name="Haridas S."/>
            <person name="Kuo A."/>
            <person name="Mondo S."/>
            <person name="Pangilinan J."/>
            <person name="Riley R."/>
            <person name="LaButti K."/>
            <person name="Andreopoulos B."/>
            <person name="Lipzen A."/>
            <person name="Chen C."/>
            <person name="Yan M."/>
            <person name="Daum C."/>
            <person name="Ng V."/>
            <person name="Clum A."/>
            <person name="Steindorff A."/>
            <person name="Ohm R.A."/>
            <person name="Martin F."/>
            <person name="Silar P."/>
            <person name="Natvig D.O."/>
            <person name="Lalanne C."/>
            <person name="Gautier V."/>
            <person name="Ament-Velasquez S.L."/>
            <person name="Kruys A."/>
            <person name="Hutchinson M.I."/>
            <person name="Powell A.J."/>
            <person name="Barry K."/>
            <person name="Miller A.N."/>
            <person name="Grigoriev I.V."/>
            <person name="Debuchy R."/>
            <person name="Gladieux P."/>
            <person name="Hiltunen Thoren M."/>
            <person name="Johannesson H."/>
        </authorList>
    </citation>
    <scope>NUCLEOTIDE SEQUENCE</scope>
    <source>
        <strain evidence="2">CBS 532.94</strain>
    </source>
</reference>
<proteinExistence type="predicted"/>
<keyword evidence="3" id="KW-1185">Reference proteome</keyword>
<sequence>MALPPVRGNALKHLCYGSFPGNSADIVWERRLGGVVDGYVWKVKWADNGPFAMKVFWESESPPRLQYWAFQRECQNAAILQMITAAVEQTTESSPIRILSRPSTRGDALTNLYCFCDDGRRNPPVEAGPATLAVSSVPRFRKCYRWLKISGRDLKELDRGTLAPPILTIAEVQREILPDQEYFAIVYEYIPENGNDLAAVQSQIDFLCRTGFNFAPTPLRDNWKDSVLVDLSEIECPWQLGWSSASYSRGPRPGERELRDTGRYTCKMPVTSQCPRQGRKAVVRFGKDDRKVMLRKNGKGEPGATGACPTNAPAPADAAGELQEEG</sequence>
<evidence type="ECO:0000313" key="2">
    <source>
        <dbReference type="EMBL" id="KAK4241302.1"/>
    </source>
</evidence>
<reference evidence="2" key="2">
    <citation type="submission" date="2023-05" db="EMBL/GenBank/DDBJ databases">
        <authorList>
            <consortium name="Lawrence Berkeley National Laboratory"/>
            <person name="Steindorff A."/>
            <person name="Hensen N."/>
            <person name="Bonometti L."/>
            <person name="Westerberg I."/>
            <person name="Brannstrom I.O."/>
            <person name="Guillou S."/>
            <person name="Cros-Aarteil S."/>
            <person name="Calhoun S."/>
            <person name="Haridas S."/>
            <person name="Kuo A."/>
            <person name="Mondo S."/>
            <person name="Pangilinan J."/>
            <person name="Riley R."/>
            <person name="Labutti K."/>
            <person name="Andreopoulos B."/>
            <person name="Lipzen A."/>
            <person name="Chen C."/>
            <person name="Yanf M."/>
            <person name="Daum C."/>
            <person name="Ng V."/>
            <person name="Clum A."/>
            <person name="Ohm R."/>
            <person name="Martin F."/>
            <person name="Silar P."/>
            <person name="Natvig D."/>
            <person name="Lalanne C."/>
            <person name="Gautier V."/>
            <person name="Ament-Velasquez S.L."/>
            <person name="Kruys A."/>
            <person name="Hutchinson M.I."/>
            <person name="Powell A.J."/>
            <person name="Barry K."/>
            <person name="Miller A.N."/>
            <person name="Grigoriev I.V."/>
            <person name="Debuchy R."/>
            <person name="Gladieux P."/>
            <person name="Thoren M.H."/>
            <person name="Johannesson H."/>
        </authorList>
    </citation>
    <scope>NUCLEOTIDE SEQUENCE</scope>
    <source>
        <strain evidence="2">CBS 532.94</strain>
    </source>
</reference>
<accession>A0AAN7CHC2</accession>
<organism evidence="2 3">
    <name type="scientific">Achaetomium macrosporum</name>
    <dbReference type="NCBI Taxonomy" id="79813"/>
    <lineage>
        <taxon>Eukaryota</taxon>
        <taxon>Fungi</taxon>
        <taxon>Dikarya</taxon>
        <taxon>Ascomycota</taxon>
        <taxon>Pezizomycotina</taxon>
        <taxon>Sordariomycetes</taxon>
        <taxon>Sordariomycetidae</taxon>
        <taxon>Sordariales</taxon>
        <taxon>Chaetomiaceae</taxon>
        <taxon>Achaetomium</taxon>
    </lineage>
</organism>